<sequence>MDASPRRSAASSSNAAAEQGATRPARAHPVNYGAASSSSASGFGSHQRGGSRASAIFQDPAIEDLCQLSTFQGSFQAPEFVSSLSQRPIARSKVDPGPFNPRPFIRTFESAVEALTQIRDSVQSHISQFEASVNVAENAYTTKLKELSTSFSSASAAFNALEDRISEVGGTAVRIGEQLETIDRQKSRASEAHDLIEYYYQFARTDTAKLDKLKKEGGREGRMKVAVIARRLQAISREVDVEGSEKTQEAVDQYCERFEREMLKVFDRAYRESDPKRMSHIAKVLQAFNGGNSCVQIYVNQHDFFISKARVQEAEKISESQIWHRMTDPDSPPPKSEPSLSALFDEIRSTVETEAQIITAVFPNPVIVMQTFLQRVFAQSVQGYVEVLMSKASELGLTGVVAATDARPGTAEGVPTQEHHNMPANLAYLRALNMVRSSALRLVNDLKLYDVRGATEASNRANTNFSSSEGGADTSGVAAGAGASHSPLASMLDQAVEELFVPYMENMKYIDRESKNLTELYSLYLTRIINTHRAATKIKQTTLFDRVRTGLASAASSTSVAQSAHSNSSAASGASNPGPTTAAATTAGTLTTSMASMAKTSAFAKFSGFVDRARGTATASAASTGSSIVSPPGTATSRTETPDTVASPISPVGHGLPTAAEGGSHDTAAATANSAGEDLLSLDVAERLLRWHAEAIGRCVELSAQADVPKHVFALFKVLAEAFYKTYMDTALDAASMLASTQDLKSVQLPDINTSLVVIRQAGLFAELWSQYVNIAVLPLAASSVTTRREMIIFNSGHATRVETKCDEILQKVMDNIVSYLSTRLATQKKTDYNPKNDDFAFTRMNTEPCIACIEALGKIQASARENLSGKNVEVFLSEIGVTFHSLMLEHLKKFTVSATGGLMLTKDLAAYQDAIAGFGIPALADRFEMLRQLGNLFIVQPSVLKSYMREGHLASIDEANLRPYLLRRTDYTRDVRAISDASSAPGPVSSSAFDAGSGMGFEIR</sequence>
<evidence type="ECO:0000259" key="7">
    <source>
        <dbReference type="Pfam" id="PF20667"/>
    </source>
</evidence>
<feature type="domain" description="Exocyst complex component Sec10 N-terminal" evidence="7">
    <location>
        <begin position="101"/>
        <end position="214"/>
    </location>
</feature>
<dbReference type="GO" id="GO:0006887">
    <property type="term" value="P:exocytosis"/>
    <property type="evidence" value="ECO:0007669"/>
    <property type="project" value="UniProtKB-KW"/>
</dbReference>
<evidence type="ECO:0000256" key="1">
    <source>
        <dbReference type="ARBA" id="ARBA00006572"/>
    </source>
</evidence>
<organism evidence="8 9">
    <name type="scientific">Tilletia horrida</name>
    <dbReference type="NCBI Taxonomy" id="155126"/>
    <lineage>
        <taxon>Eukaryota</taxon>
        <taxon>Fungi</taxon>
        <taxon>Dikarya</taxon>
        <taxon>Basidiomycota</taxon>
        <taxon>Ustilaginomycotina</taxon>
        <taxon>Exobasidiomycetes</taxon>
        <taxon>Tilletiales</taxon>
        <taxon>Tilletiaceae</taxon>
        <taxon>Tilletia</taxon>
    </lineage>
</organism>
<dbReference type="Pfam" id="PF07393">
    <property type="entry name" value="Sec10_HB"/>
    <property type="match status" value="1"/>
</dbReference>
<dbReference type="Proteomes" id="UP001176517">
    <property type="component" value="Unassembled WGS sequence"/>
</dbReference>
<dbReference type="Pfam" id="PF20667">
    <property type="entry name" value="Sec10_N"/>
    <property type="match status" value="1"/>
</dbReference>
<feature type="domain" description="Exocyst complex component Sec10-like alpha-helical bundle" evidence="6">
    <location>
        <begin position="225"/>
        <end position="973"/>
    </location>
</feature>
<evidence type="ECO:0000256" key="2">
    <source>
        <dbReference type="ARBA" id="ARBA00022448"/>
    </source>
</evidence>
<evidence type="ECO:0000256" key="4">
    <source>
        <dbReference type="ARBA" id="ARBA00023054"/>
    </source>
</evidence>
<dbReference type="InterPro" id="IPR048625">
    <property type="entry name" value="Sec10_N"/>
</dbReference>
<feature type="region of interest" description="Disordered" evidence="5">
    <location>
        <begin position="459"/>
        <end position="480"/>
    </location>
</feature>
<keyword evidence="9" id="KW-1185">Reference proteome</keyword>
<evidence type="ECO:0000256" key="3">
    <source>
        <dbReference type="ARBA" id="ARBA00022483"/>
    </source>
</evidence>
<evidence type="ECO:0000313" key="9">
    <source>
        <dbReference type="Proteomes" id="UP001176517"/>
    </source>
</evidence>
<dbReference type="Gene3D" id="1.20.58.1970">
    <property type="match status" value="1"/>
</dbReference>
<dbReference type="GO" id="GO:0000145">
    <property type="term" value="C:exocyst"/>
    <property type="evidence" value="ECO:0007669"/>
    <property type="project" value="TreeGrafter"/>
</dbReference>
<keyword evidence="3" id="KW-0268">Exocytosis</keyword>
<keyword evidence="4" id="KW-0175">Coiled coil</keyword>
<evidence type="ECO:0000259" key="6">
    <source>
        <dbReference type="Pfam" id="PF07393"/>
    </source>
</evidence>
<feature type="compositionally biased region" description="Low complexity" evidence="5">
    <location>
        <begin position="470"/>
        <end position="480"/>
    </location>
</feature>
<dbReference type="PANTHER" id="PTHR12100">
    <property type="entry name" value="SEC10"/>
    <property type="match status" value="1"/>
</dbReference>
<keyword evidence="2" id="KW-0813">Transport</keyword>
<evidence type="ECO:0000313" key="8">
    <source>
        <dbReference type="EMBL" id="KAK0545750.1"/>
    </source>
</evidence>
<proteinExistence type="inferred from homology"/>
<feature type="compositionally biased region" description="Polar residues" evidence="5">
    <location>
        <begin position="459"/>
        <end position="469"/>
    </location>
</feature>
<comment type="similarity">
    <text evidence="1">Belongs to the SEC10 family.</text>
</comment>
<evidence type="ECO:0000256" key="5">
    <source>
        <dbReference type="SAM" id="MobiDB-lite"/>
    </source>
</evidence>
<dbReference type="InterPro" id="IPR048627">
    <property type="entry name" value="Sec10_HB"/>
</dbReference>
<feature type="region of interest" description="Disordered" evidence="5">
    <location>
        <begin position="1"/>
        <end position="52"/>
    </location>
</feature>
<gene>
    <name evidence="8" type="primary">SEC10</name>
    <name evidence="8" type="ORF">OC846_005533</name>
</gene>
<protein>
    <submittedName>
        <fullName evidence="8">Exocyst complex component 5</fullName>
    </submittedName>
</protein>
<dbReference type="GO" id="GO:0006893">
    <property type="term" value="P:Golgi to plasma membrane transport"/>
    <property type="evidence" value="ECO:0007669"/>
    <property type="project" value="TreeGrafter"/>
</dbReference>
<reference evidence="8" key="1">
    <citation type="journal article" date="2023" name="PhytoFront">
        <title>Draft Genome Resources of Seven Strains of Tilletia horrida, Causal Agent of Kernel Smut of Rice.</title>
        <authorList>
            <person name="Khanal S."/>
            <person name="Antony Babu S."/>
            <person name="Zhou X.G."/>
        </authorList>
    </citation>
    <scope>NUCLEOTIDE SEQUENCE</scope>
    <source>
        <strain evidence="8">TX6</strain>
    </source>
</reference>
<feature type="compositionally biased region" description="Polar residues" evidence="5">
    <location>
        <begin position="633"/>
        <end position="644"/>
    </location>
</feature>
<dbReference type="EMBL" id="JAPDMZ010000218">
    <property type="protein sequence ID" value="KAK0545750.1"/>
    <property type="molecule type" value="Genomic_DNA"/>
</dbReference>
<feature type="compositionally biased region" description="Low complexity" evidence="5">
    <location>
        <begin position="33"/>
        <end position="45"/>
    </location>
</feature>
<accession>A0AAN6JQ47</accession>
<comment type="caution">
    <text evidence="8">The sequence shown here is derived from an EMBL/GenBank/DDBJ whole genome shotgun (WGS) entry which is preliminary data.</text>
</comment>
<feature type="compositionally biased region" description="Low complexity" evidence="5">
    <location>
        <begin position="6"/>
        <end position="17"/>
    </location>
</feature>
<dbReference type="InterPro" id="IPR009976">
    <property type="entry name" value="Sec10-like"/>
</dbReference>
<dbReference type="PANTHER" id="PTHR12100:SF0">
    <property type="entry name" value="EXOCYST COMPLEX COMPONENT 5"/>
    <property type="match status" value="1"/>
</dbReference>
<dbReference type="AlphaFoldDB" id="A0AAN6JQ47"/>
<name>A0AAN6JQ47_9BASI</name>
<feature type="region of interest" description="Disordered" evidence="5">
    <location>
        <begin position="620"/>
        <end position="668"/>
    </location>
</feature>